<evidence type="ECO:0000313" key="12">
    <source>
        <dbReference type="EMBL" id="CTQ51074.1"/>
    </source>
</evidence>
<dbReference type="Pfam" id="PF02870">
    <property type="entry name" value="Methyltransf_1N"/>
    <property type="match status" value="1"/>
</dbReference>
<dbReference type="PANTHER" id="PTHR10815">
    <property type="entry name" value="METHYLATED-DNA--PROTEIN-CYSTEINE METHYLTRANSFERASE"/>
    <property type="match status" value="1"/>
</dbReference>
<accession>A0A0M6YME5</accession>
<evidence type="ECO:0000256" key="4">
    <source>
        <dbReference type="ARBA" id="ARBA00022603"/>
    </source>
</evidence>
<evidence type="ECO:0000256" key="1">
    <source>
        <dbReference type="ARBA" id="ARBA00001286"/>
    </source>
</evidence>
<keyword evidence="13" id="KW-1185">Reference proteome</keyword>
<dbReference type="SUPFAM" id="SSF53155">
    <property type="entry name" value="Methylated DNA-protein cysteine methyltransferase domain"/>
    <property type="match status" value="1"/>
</dbReference>
<feature type="domain" description="Methylated-DNA-[protein]-cysteine S-methyltransferase DNA binding" evidence="10">
    <location>
        <begin position="79"/>
        <end position="159"/>
    </location>
</feature>
<dbReference type="InterPro" id="IPR001497">
    <property type="entry name" value="MethylDNA_cys_MeTrfase_AS"/>
</dbReference>
<comment type="catalytic activity">
    <reaction evidence="1 9">
        <text>a 4-O-methyl-thymidine in DNA + L-cysteinyl-[protein] = a thymidine in DNA + S-methyl-L-cysteinyl-[protein]</text>
        <dbReference type="Rhea" id="RHEA:53428"/>
        <dbReference type="Rhea" id="RHEA-COMP:10131"/>
        <dbReference type="Rhea" id="RHEA-COMP:10132"/>
        <dbReference type="Rhea" id="RHEA-COMP:13555"/>
        <dbReference type="Rhea" id="RHEA-COMP:13556"/>
        <dbReference type="ChEBI" id="CHEBI:29950"/>
        <dbReference type="ChEBI" id="CHEBI:82612"/>
        <dbReference type="ChEBI" id="CHEBI:137386"/>
        <dbReference type="ChEBI" id="CHEBI:137387"/>
        <dbReference type="EC" id="2.1.1.63"/>
    </reaction>
</comment>
<feature type="active site" description="Nucleophile; methyl group acceptor" evidence="9">
    <location>
        <position position="130"/>
    </location>
</feature>
<dbReference type="NCBIfam" id="TIGR00589">
    <property type="entry name" value="ogt"/>
    <property type="match status" value="1"/>
</dbReference>
<dbReference type="Proteomes" id="UP000049222">
    <property type="component" value="Unassembled WGS sequence"/>
</dbReference>
<reference evidence="12 13" key="1">
    <citation type="submission" date="2015-07" db="EMBL/GenBank/DDBJ databases">
        <authorList>
            <person name="Noorani M."/>
        </authorList>
    </citation>
    <scope>NUCLEOTIDE SEQUENCE [LARGE SCALE GENOMIC DNA]</scope>
    <source>
        <strain evidence="12 13">CECT 7802</strain>
    </source>
</reference>
<evidence type="ECO:0000256" key="5">
    <source>
        <dbReference type="ARBA" id="ARBA00022679"/>
    </source>
</evidence>
<evidence type="ECO:0000313" key="13">
    <source>
        <dbReference type="Proteomes" id="UP000049222"/>
    </source>
</evidence>
<dbReference type="InterPro" id="IPR036388">
    <property type="entry name" value="WH-like_DNA-bd_sf"/>
</dbReference>
<dbReference type="InterPro" id="IPR036631">
    <property type="entry name" value="MGMT_N_sf"/>
</dbReference>
<keyword evidence="7 9" id="KW-0234">DNA repair</keyword>
<comment type="catalytic activity">
    <reaction evidence="8 9">
        <text>a 6-O-methyl-2'-deoxyguanosine in DNA + L-cysteinyl-[protein] = S-methyl-L-cysteinyl-[protein] + a 2'-deoxyguanosine in DNA</text>
        <dbReference type="Rhea" id="RHEA:24000"/>
        <dbReference type="Rhea" id="RHEA-COMP:10131"/>
        <dbReference type="Rhea" id="RHEA-COMP:10132"/>
        <dbReference type="Rhea" id="RHEA-COMP:11367"/>
        <dbReference type="Rhea" id="RHEA-COMP:11368"/>
        <dbReference type="ChEBI" id="CHEBI:29950"/>
        <dbReference type="ChEBI" id="CHEBI:82612"/>
        <dbReference type="ChEBI" id="CHEBI:85445"/>
        <dbReference type="ChEBI" id="CHEBI:85448"/>
        <dbReference type="EC" id="2.1.1.63"/>
    </reaction>
</comment>
<keyword evidence="5 9" id="KW-0808">Transferase</keyword>
<dbReference type="CDD" id="cd06445">
    <property type="entry name" value="ATase"/>
    <property type="match status" value="1"/>
</dbReference>
<dbReference type="EC" id="2.1.1.63" evidence="9"/>
<dbReference type="PROSITE" id="PS00374">
    <property type="entry name" value="MGMT"/>
    <property type="match status" value="1"/>
</dbReference>
<gene>
    <name evidence="12" type="primary">ogt</name>
    <name evidence="12" type="ORF">JDO7802_03112</name>
</gene>
<dbReference type="InterPro" id="IPR014048">
    <property type="entry name" value="MethylDNA_cys_MeTrfase_DNA-bd"/>
</dbReference>
<name>A0A0M6YME5_9RHOB</name>
<proteinExistence type="inferred from homology"/>
<evidence type="ECO:0000256" key="9">
    <source>
        <dbReference type="HAMAP-Rule" id="MF_00772"/>
    </source>
</evidence>
<dbReference type="GO" id="GO:0006307">
    <property type="term" value="P:DNA alkylation repair"/>
    <property type="evidence" value="ECO:0007669"/>
    <property type="project" value="UniProtKB-UniRule"/>
</dbReference>
<dbReference type="Pfam" id="PF01035">
    <property type="entry name" value="DNA_binding_1"/>
    <property type="match status" value="1"/>
</dbReference>
<evidence type="ECO:0000256" key="7">
    <source>
        <dbReference type="ARBA" id="ARBA00023204"/>
    </source>
</evidence>
<comment type="function">
    <text evidence="9">Involved in the cellular defense against the biological effects of O6-methylguanine (O6-MeG) and O4-methylthymine (O4-MeT) in DNA. Repairs the methylated nucleobase in DNA by stoichiometrically transferring the methyl group to a cysteine residue in the enzyme. This is a suicide reaction: the enzyme is irreversibly inactivated.</text>
</comment>
<sequence length="169" mass="17802">MTRPLAYSLHDSPVGRLLLAGDGATLHFLSFPGGHKAFGPDPEWTRDDGAFDAVRTQLDAYFGGDLTTFDLPLSPSGTAFQLQVWNILATIPFGRTRSYGNLAKALGRPGASRAVGAANGANPLPIILPCHRVVGASGKLTGFGGGLPTKEFLLRHEGALPGDDQPRLL</sequence>
<evidence type="ECO:0000256" key="2">
    <source>
        <dbReference type="ARBA" id="ARBA00008711"/>
    </source>
</evidence>
<evidence type="ECO:0000256" key="8">
    <source>
        <dbReference type="ARBA" id="ARBA00049348"/>
    </source>
</evidence>
<organism evidence="12 13">
    <name type="scientific">Jannaschia donghaensis</name>
    <dbReference type="NCBI Taxonomy" id="420998"/>
    <lineage>
        <taxon>Bacteria</taxon>
        <taxon>Pseudomonadati</taxon>
        <taxon>Pseudomonadota</taxon>
        <taxon>Alphaproteobacteria</taxon>
        <taxon>Rhodobacterales</taxon>
        <taxon>Roseobacteraceae</taxon>
        <taxon>Jannaschia</taxon>
    </lineage>
</organism>
<dbReference type="SUPFAM" id="SSF46767">
    <property type="entry name" value="Methylated DNA-protein cysteine methyltransferase, C-terminal domain"/>
    <property type="match status" value="1"/>
</dbReference>
<dbReference type="InterPro" id="IPR023546">
    <property type="entry name" value="MGMT"/>
</dbReference>
<keyword evidence="6 9" id="KW-0227">DNA damage</keyword>
<evidence type="ECO:0000256" key="6">
    <source>
        <dbReference type="ARBA" id="ARBA00022763"/>
    </source>
</evidence>
<evidence type="ECO:0000259" key="11">
    <source>
        <dbReference type="Pfam" id="PF02870"/>
    </source>
</evidence>
<dbReference type="STRING" id="420998.JDO7802_03112"/>
<dbReference type="HAMAP" id="MF_00772">
    <property type="entry name" value="OGT"/>
    <property type="match status" value="1"/>
</dbReference>
<feature type="domain" description="Methylguanine DNA methyltransferase ribonuclease-like" evidence="11">
    <location>
        <begin position="6"/>
        <end position="75"/>
    </location>
</feature>
<dbReference type="GO" id="GO:0003908">
    <property type="term" value="F:methylated-DNA-[protein]-cysteine S-methyltransferase activity"/>
    <property type="evidence" value="ECO:0007669"/>
    <property type="project" value="UniProtKB-UniRule"/>
</dbReference>
<comment type="similarity">
    <text evidence="2 9">Belongs to the MGMT family.</text>
</comment>
<keyword evidence="3 9" id="KW-0963">Cytoplasm</keyword>
<dbReference type="InterPro" id="IPR036217">
    <property type="entry name" value="MethylDNA_cys_MeTrfase_DNAb"/>
</dbReference>
<dbReference type="OrthoDB" id="9802228at2"/>
<dbReference type="EMBL" id="CXSU01000012">
    <property type="protein sequence ID" value="CTQ51074.1"/>
    <property type="molecule type" value="Genomic_DNA"/>
</dbReference>
<dbReference type="FunFam" id="1.10.10.10:FF:000214">
    <property type="entry name" value="Methylated-DNA--protein-cysteine methyltransferase"/>
    <property type="match status" value="1"/>
</dbReference>
<protein>
    <recommendedName>
        <fullName evidence="9">Methylated-DNA--protein-cysteine methyltransferase</fullName>
        <ecNumber evidence="9">2.1.1.63</ecNumber>
    </recommendedName>
    <alternativeName>
        <fullName evidence="9">6-O-methylguanine-DNA methyltransferase</fullName>
        <shortName evidence="9">MGMT</shortName>
    </alternativeName>
    <alternativeName>
        <fullName evidence="9">O-6-methylguanine-DNA-alkyltransferase</fullName>
    </alternativeName>
</protein>
<dbReference type="GO" id="GO:0032259">
    <property type="term" value="P:methylation"/>
    <property type="evidence" value="ECO:0007669"/>
    <property type="project" value="UniProtKB-KW"/>
</dbReference>
<comment type="subcellular location">
    <subcellularLocation>
        <location evidence="9">Cytoplasm</location>
    </subcellularLocation>
</comment>
<dbReference type="PANTHER" id="PTHR10815:SF5">
    <property type="entry name" value="METHYLATED-DNA--PROTEIN-CYSTEINE METHYLTRANSFERASE"/>
    <property type="match status" value="1"/>
</dbReference>
<dbReference type="AlphaFoldDB" id="A0A0M6YME5"/>
<keyword evidence="4 9" id="KW-0489">Methyltransferase</keyword>
<dbReference type="Gene3D" id="1.10.10.10">
    <property type="entry name" value="Winged helix-like DNA-binding domain superfamily/Winged helix DNA-binding domain"/>
    <property type="match status" value="1"/>
</dbReference>
<dbReference type="RefSeq" id="WP_055086823.1">
    <property type="nucleotide sequence ID" value="NZ_CXSU01000012.1"/>
</dbReference>
<dbReference type="GO" id="GO:0005737">
    <property type="term" value="C:cytoplasm"/>
    <property type="evidence" value="ECO:0007669"/>
    <property type="project" value="UniProtKB-SubCell"/>
</dbReference>
<evidence type="ECO:0000256" key="3">
    <source>
        <dbReference type="ARBA" id="ARBA00022490"/>
    </source>
</evidence>
<evidence type="ECO:0000259" key="10">
    <source>
        <dbReference type="Pfam" id="PF01035"/>
    </source>
</evidence>
<dbReference type="InterPro" id="IPR008332">
    <property type="entry name" value="MethylG_MeTrfase_N"/>
</dbReference>
<dbReference type="Gene3D" id="3.30.160.70">
    <property type="entry name" value="Methylated DNA-protein cysteine methyltransferase domain"/>
    <property type="match status" value="1"/>
</dbReference>
<comment type="miscellaneous">
    <text evidence="9">This enzyme catalyzes only one turnover and therefore is not strictly catalytic. According to one definition, an enzyme is a biocatalyst that acts repeatedly and over many reaction cycles.</text>
</comment>